<accession>A0A941HZ77</accession>
<feature type="transmembrane region" description="Helical" evidence="2">
    <location>
        <begin position="211"/>
        <end position="230"/>
    </location>
</feature>
<keyword evidence="2" id="KW-0472">Membrane</keyword>
<dbReference type="InterPro" id="IPR052901">
    <property type="entry name" value="Bact_TGase-like"/>
</dbReference>
<feature type="compositionally biased region" description="Polar residues" evidence="1">
    <location>
        <begin position="1"/>
        <end position="11"/>
    </location>
</feature>
<dbReference type="SUPFAM" id="SSF54001">
    <property type="entry name" value="Cysteine proteinases"/>
    <property type="match status" value="1"/>
</dbReference>
<feature type="region of interest" description="Disordered" evidence="1">
    <location>
        <begin position="810"/>
        <end position="835"/>
    </location>
</feature>
<evidence type="ECO:0000256" key="1">
    <source>
        <dbReference type="SAM" id="MobiDB-lite"/>
    </source>
</evidence>
<dbReference type="Proteomes" id="UP000677016">
    <property type="component" value="Unassembled WGS sequence"/>
</dbReference>
<feature type="transmembrane region" description="Helical" evidence="2">
    <location>
        <begin position="76"/>
        <end position="95"/>
    </location>
</feature>
<dbReference type="Pfam" id="PF01841">
    <property type="entry name" value="Transglut_core"/>
    <property type="match status" value="1"/>
</dbReference>
<evidence type="ECO:0000259" key="3">
    <source>
        <dbReference type="Pfam" id="PF01841"/>
    </source>
</evidence>
<dbReference type="RefSeq" id="WP_211601781.1">
    <property type="nucleotide sequence ID" value="NZ_JAGSNF010000004.1"/>
</dbReference>
<sequence>MSAADPTSNRATDAPGLADALRGGPARRRTRRDPDAPSVLARLVPDRDGLVDIGFAAALVSIALVGMRTGFLGAEWVVAAWAGLVLGLLVGHVAATLRWAALTGFLVLAGVYFLLGGPLAVRDSLVAGVLPTPQTVADLAVWGVEGWKRWLTLLPPVDARGPVLALPWLAGLLGGALTLGLARRWTSVPLTAVTPVALLAASIAFGTTRPAALLVQGVGFAAVLVGWLVVRSHRLRAPLQNGAGRRARLLTGAALAGGALLAGGLATPVLPGAGDPAARDVVRTRLVPPLEVSQFASPLPGYRQYTEPNEADLYEEEVLRVAGLPEGAMVRFATLDRYDGLVWGAADRSADGVPFQQVGSRIAESGPGTPVEVQVSVPDGGYSGTWLPTVGEPTRIEFDGPRADDLADALWLNTATDTAVVPAGLLGGETYRMSAMLPPAPAEELPEDLAVAGGASLDVDTDFLDARIDAWTARAEGGAWGRLRAVAAAMRTEGTYTDGGTAGSVESVYLPGHAVSRLTRFVGSTKLAGNDEQYAATLALVGQRLGIPTRVVMGAEPQADGVVRGKDVHAWVEVQQDDGSWFPVGWETFVPSRDKAPSEQQLRTEEQQVGAQVPPPAGVSPPSVLQGPDQAQNATDVERRERNPLDPTQWALWLQLLAGVVLLLLLAAAYVAVVRWLKARRRRRHASTGPVPARAAWVWRDLVAEARAVGVDVPRGVTRREQADHLDAAVALAGRPRTPDGEAARGVALPDGVVPSAQVAAGVDAVVFGPGDGDPTRTTTLFDDAERARRTLRSGTGRWARLRSDADPRPLLARTERTGRRPRPAWRSVPVLRRT</sequence>
<feature type="transmembrane region" description="Helical" evidence="2">
    <location>
        <begin position="163"/>
        <end position="181"/>
    </location>
</feature>
<feature type="transmembrane region" description="Helical" evidence="2">
    <location>
        <begin position="102"/>
        <end position="121"/>
    </location>
</feature>
<gene>
    <name evidence="4" type="ORF">KC207_04905</name>
</gene>
<feature type="compositionally biased region" description="Basic and acidic residues" evidence="1">
    <location>
        <begin position="594"/>
        <end position="606"/>
    </location>
</feature>
<feature type="compositionally biased region" description="Basic and acidic residues" evidence="1">
    <location>
        <begin position="810"/>
        <end position="819"/>
    </location>
</feature>
<dbReference type="EMBL" id="JAGSNF010000004">
    <property type="protein sequence ID" value="MBR7742625.1"/>
    <property type="molecule type" value="Genomic_DNA"/>
</dbReference>
<proteinExistence type="predicted"/>
<evidence type="ECO:0000313" key="4">
    <source>
        <dbReference type="EMBL" id="MBR7742625.1"/>
    </source>
</evidence>
<organism evidence="4 5">
    <name type="scientific">Phycicoccus avicenniae</name>
    <dbReference type="NCBI Taxonomy" id="2828860"/>
    <lineage>
        <taxon>Bacteria</taxon>
        <taxon>Bacillati</taxon>
        <taxon>Actinomycetota</taxon>
        <taxon>Actinomycetes</taxon>
        <taxon>Micrococcales</taxon>
        <taxon>Intrasporangiaceae</taxon>
        <taxon>Phycicoccus</taxon>
    </lineage>
</organism>
<feature type="region of interest" description="Disordered" evidence="1">
    <location>
        <begin position="594"/>
        <end position="642"/>
    </location>
</feature>
<evidence type="ECO:0000313" key="5">
    <source>
        <dbReference type="Proteomes" id="UP000677016"/>
    </source>
</evidence>
<dbReference type="InterPro" id="IPR002931">
    <property type="entry name" value="Transglutaminase-like"/>
</dbReference>
<feature type="transmembrane region" description="Helical" evidence="2">
    <location>
        <begin position="50"/>
        <end position="70"/>
    </location>
</feature>
<keyword evidence="5" id="KW-1185">Reference proteome</keyword>
<feature type="transmembrane region" description="Helical" evidence="2">
    <location>
        <begin position="188"/>
        <end position="205"/>
    </location>
</feature>
<dbReference type="InterPro" id="IPR038765">
    <property type="entry name" value="Papain-like_cys_pep_sf"/>
</dbReference>
<dbReference type="AlphaFoldDB" id="A0A941HZ77"/>
<dbReference type="PANTHER" id="PTHR42736">
    <property type="entry name" value="PROTEIN-GLUTAMINE GAMMA-GLUTAMYLTRANSFERASE"/>
    <property type="match status" value="1"/>
</dbReference>
<dbReference type="PANTHER" id="PTHR42736:SF1">
    <property type="entry name" value="PROTEIN-GLUTAMINE GAMMA-GLUTAMYLTRANSFERASE"/>
    <property type="match status" value="1"/>
</dbReference>
<feature type="transmembrane region" description="Helical" evidence="2">
    <location>
        <begin position="250"/>
        <end position="270"/>
    </location>
</feature>
<evidence type="ECO:0000256" key="2">
    <source>
        <dbReference type="SAM" id="Phobius"/>
    </source>
</evidence>
<keyword evidence="2" id="KW-0812">Transmembrane</keyword>
<feature type="region of interest" description="Disordered" evidence="1">
    <location>
        <begin position="1"/>
        <end position="34"/>
    </location>
</feature>
<name>A0A941HZ77_9MICO</name>
<feature type="domain" description="Transglutaminase-like" evidence="3">
    <location>
        <begin position="483"/>
        <end position="584"/>
    </location>
</feature>
<protein>
    <submittedName>
        <fullName evidence="4">Transglutaminase domain-containing protein</fullName>
    </submittedName>
</protein>
<reference evidence="4" key="1">
    <citation type="submission" date="2021-04" db="EMBL/GenBank/DDBJ databases">
        <title>Phycicoccus avicenniae sp. nov., a novel endophytic actinomycetes isolated from branch of Avicennia mariana.</title>
        <authorList>
            <person name="Tuo L."/>
        </authorList>
    </citation>
    <scope>NUCLEOTIDE SEQUENCE</scope>
    <source>
        <strain evidence="4">BSK3Z-2</strain>
    </source>
</reference>
<comment type="caution">
    <text evidence="4">The sequence shown here is derived from an EMBL/GenBank/DDBJ whole genome shotgun (WGS) entry which is preliminary data.</text>
</comment>
<keyword evidence="2" id="KW-1133">Transmembrane helix</keyword>
<feature type="transmembrane region" description="Helical" evidence="2">
    <location>
        <begin position="650"/>
        <end position="674"/>
    </location>
</feature>